<dbReference type="GO" id="GO:0004930">
    <property type="term" value="F:G protein-coupled receptor activity"/>
    <property type="evidence" value="ECO:0007669"/>
    <property type="project" value="UniProtKB-KW"/>
</dbReference>
<dbReference type="PROSITE" id="PS00237">
    <property type="entry name" value="G_PROTEIN_RECEP_F1_1"/>
    <property type="match status" value="1"/>
</dbReference>
<accession>A0A8B8ER88</accession>
<evidence type="ECO:0000256" key="12">
    <source>
        <dbReference type="ARBA" id="ARBA00023180"/>
    </source>
</evidence>
<reference evidence="20" key="1">
    <citation type="submission" date="2025-08" db="UniProtKB">
        <authorList>
            <consortium name="RefSeq"/>
        </authorList>
    </citation>
    <scope>IDENTIFICATION</scope>
    <source>
        <tissue evidence="20">Whole sample</tissue>
    </source>
</reference>
<evidence type="ECO:0000259" key="18">
    <source>
        <dbReference type="PROSITE" id="PS50262"/>
    </source>
</evidence>
<evidence type="ECO:0000256" key="4">
    <source>
        <dbReference type="ARBA" id="ARBA00022475"/>
    </source>
</evidence>
<proteinExistence type="inferred from homology"/>
<keyword evidence="19" id="KW-1185">Reference proteome</keyword>
<dbReference type="PROSITE" id="PS50262">
    <property type="entry name" value="G_PROTEIN_RECEP_F1_2"/>
    <property type="match status" value="1"/>
</dbReference>
<evidence type="ECO:0000256" key="9">
    <source>
        <dbReference type="ARBA" id="ARBA00023136"/>
    </source>
</evidence>
<evidence type="ECO:0000313" key="20">
    <source>
        <dbReference type="RefSeq" id="XP_022342461.1"/>
    </source>
</evidence>
<dbReference type="Pfam" id="PF00001">
    <property type="entry name" value="7tm_1"/>
    <property type="match status" value="1"/>
</dbReference>
<dbReference type="SMART" id="SM01381">
    <property type="entry name" value="7TM_GPCR_Srsx"/>
    <property type="match status" value="1"/>
</dbReference>
<dbReference type="GO" id="GO:0005768">
    <property type="term" value="C:endosome"/>
    <property type="evidence" value="ECO:0007669"/>
    <property type="project" value="TreeGrafter"/>
</dbReference>
<keyword evidence="14" id="KW-0966">Cell projection</keyword>
<evidence type="ECO:0000256" key="16">
    <source>
        <dbReference type="SAM" id="MobiDB-lite"/>
    </source>
</evidence>
<evidence type="ECO:0000256" key="2">
    <source>
        <dbReference type="ARBA" id="ARBA00004651"/>
    </source>
</evidence>
<dbReference type="PANTHER" id="PTHR22752:SF10">
    <property type="entry name" value="G-PROTEIN COUPLED RECEPTOR 161"/>
    <property type="match status" value="1"/>
</dbReference>
<gene>
    <name evidence="20" type="primary">LOC111136122</name>
</gene>
<keyword evidence="8" id="KW-0969">Cilium</keyword>
<keyword evidence="13 15" id="KW-0807">Transducer</keyword>
<evidence type="ECO:0000256" key="17">
    <source>
        <dbReference type="SAM" id="Phobius"/>
    </source>
</evidence>
<keyword evidence="10" id="KW-1015">Disulfide bond</keyword>
<evidence type="ECO:0000256" key="15">
    <source>
        <dbReference type="RuleBase" id="RU000688"/>
    </source>
</evidence>
<dbReference type="Gene3D" id="1.20.1070.10">
    <property type="entry name" value="Rhodopsin 7-helix transmembrane proteins"/>
    <property type="match status" value="1"/>
</dbReference>
<dbReference type="PRINTS" id="PR00237">
    <property type="entry name" value="GPCRRHODOPSN"/>
</dbReference>
<dbReference type="GO" id="GO:0060170">
    <property type="term" value="C:ciliary membrane"/>
    <property type="evidence" value="ECO:0007669"/>
    <property type="project" value="UniProtKB-SubCell"/>
</dbReference>
<dbReference type="AlphaFoldDB" id="A0A8B8ER88"/>
<evidence type="ECO:0000256" key="7">
    <source>
        <dbReference type="ARBA" id="ARBA00023040"/>
    </source>
</evidence>
<feature type="region of interest" description="Disordered" evidence="16">
    <location>
        <begin position="383"/>
        <end position="406"/>
    </location>
</feature>
<feature type="transmembrane region" description="Helical" evidence="17">
    <location>
        <begin position="103"/>
        <end position="124"/>
    </location>
</feature>
<evidence type="ECO:0000256" key="5">
    <source>
        <dbReference type="ARBA" id="ARBA00022692"/>
    </source>
</evidence>
<keyword evidence="11 15" id="KW-0675">Receptor</keyword>
<evidence type="ECO:0000313" key="19">
    <source>
        <dbReference type="Proteomes" id="UP000694844"/>
    </source>
</evidence>
<feature type="transmembrane region" description="Helical" evidence="17">
    <location>
        <begin position="66"/>
        <end position="91"/>
    </location>
</feature>
<feature type="transmembrane region" description="Helical" evidence="17">
    <location>
        <begin position="320"/>
        <end position="343"/>
    </location>
</feature>
<name>A0A8B8ER88_CRAVI</name>
<comment type="similarity">
    <text evidence="15">Belongs to the G-protein coupled receptor 1 family.</text>
</comment>
<feature type="transmembrane region" description="Helical" evidence="17">
    <location>
        <begin position="145"/>
        <end position="165"/>
    </location>
</feature>
<evidence type="ECO:0000256" key="8">
    <source>
        <dbReference type="ARBA" id="ARBA00023069"/>
    </source>
</evidence>
<protein>
    <submittedName>
        <fullName evidence="20">G-protein coupled receptor 161-like</fullName>
    </submittedName>
</protein>
<feature type="transmembrane region" description="Helical" evidence="17">
    <location>
        <begin position="192"/>
        <end position="213"/>
    </location>
</feature>
<dbReference type="PANTHER" id="PTHR22752">
    <property type="entry name" value="G PROTEIN-COUPLED RECEPTOR"/>
    <property type="match status" value="1"/>
</dbReference>
<evidence type="ECO:0000256" key="13">
    <source>
        <dbReference type="ARBA" id="ARBA00023224"/>
    </source>
</evidence>
<dbReference type="KEGG" id="cvn:111136122"/>
<dbReference type="RefSeq" id="XP_022342461.1">
    <property type="nucleotide sequence ID" value="XM_022486753.1"/>
</dbReference>
<dbReference type="SUPFAM" id="SSF81321">
    <property type="entry name" value="Family A G protein-coupled receptor-like"/>
    <property type="match status" value="1"/>
</dbReference>
<feature type="transmembrane region" description="Helical" evidence="17">
    <location>
        <begin position="285"/>
        <end position="308"/>
    </location>
</feature>
<dbReference type="InterPro" id="IPR017452">
    <property type="entry name" value="GPCR_Rhodpsn_7TM"/>
</dbReference>
<evidence type="ECO:0000256" key="1">
    <source>
        <dbReference type="ARBA" id="ARBA00004309"/>
    </source>
</evidence>
<evidence type="ECO:0000256" key="6">
    <source>
        <dbReference type="ARBA" id="ARBA00022989"/>
    </source>
</evidence>
<keyword evidence="7 15" id="KW-0297">G-protein coupled receptor</keyword>
<evidence type="ECO:0000256" key="10">
    <source>
        <dbReference type="ARBA" id="ARBA00023157"/>
    </source>
</evidence>
<keyword evidence="12" id="KW-0325">Glycoprotein</keyword>
<organism evidence="19 20">
    <name type="scientific">Crassostrea virginica</name>
    <name type="common">Eastern oyster</name>
    <dbReference type="NCBI Taxonomy" id="6565"/>
    <lineage>
        <taxon>Eukaryota</taxon>
        <taxon>Metazoa</taxon>
        <taxon>Spiralia</taxon>
        <taxon>Lophotrochozoa</taxon>
        <taxon>Mollusca</taxon>
        <taxon>Bivalvia</taxon>
        <taxon>Autobranchia</taxon>
        <taxon>Pteriomorphia</taxon>
        <taxon>Ostreida</taxon>
        <taxon>Ostreoidea</taxon>
        <taxon>Ostreidae</taxon>
        <taxon>Crassostrea</taxon>
    </lineage>
</organism>
<feature type="transmembrane region" description="Helical" evidence="17">
    <location>
        <begin position="33"/>
        <end position="54"/>
    </location>
</feature>
<feature type="domain" description="G-protein coupled receptors family 1 profile" evidence="18">
    <location>
        <begin position="45"/>
        <end position="341"/>
    </location>
</feature>
<keyword evidence="9 17" id="KW-0472">Membrane</keyword>
<dbReference type="CDD" id="cd00637">
    <property type="entry name" value="7tm_classA_rhodopsin-like"/>
    <property type="match status" value="1"/>
</dbReference>
<evidence type="ECO:0000256" key="3">
    <source>
        <dbReference type="ARBA" id="ARBA00022473"/>
    </source>
</evidence>
<dbReference type="OrthoDB" id="5980076at2759"/>
<evidence type="ECO:0000256" key="14">
    <source>
        <dbReference type="ARBA" id="ARBA00023273"/>
    </source>
</evidence>
<keyword evidence="4" id="KW-1003">Cell membrane</keyword>
<keyword evidence="3" id="KW-0217">Developmental protein</keyword>
<dbReference type="GeneID" id="111136122"/>
<sequence length="422" mass="47844">MLVEANSSLSKHENETKISRDSMEIFKIASTTTFLFAIFIASIAGNLLVFLVFYKRPVLLTISNRFILNLSICSSLNTVLVMPFMFGALIAEDWIFGAEWCKLTGFLMNAIFAASTLTLVAVSLDRYCAVVTPLHYQMRITKRRSVLMIAAVWVLAVLVSLPPLFGWNRYTYQKDKGTCTVLWSSPINDERYYTYSLVILTFILPLCVILWAYRIIFKAAQNNSERTRRNSVIPNNQIDETCSTQTPLRFERRRSSTAPILHRRLSTSSSRAGPLLWHRDEWKTAVASLLVVSTFIICWLPYFIIIILETVLANSKDIPPVLETVSILLAMMSFACNPLVYVFRSKLTRQELKILMKIQSRESINMSLSRRGSESVFSREGIVHQSSTESDTVPFEKPLHSSSTSTTLTSLVCNPNVISQRS</sequence>
<dbReference type="InterPro" id="IPR000276">
    <property type="entry name" value="GPCR_Rhodpsn"/>
</dbReference>
<keyword evidence="6 17" id="KW-1133">Transmembrane helix</keyword>
<evidence type="ECO:0000256" key="11">
    <source>
        <dbReference type="ARBA" id="ARBA00023170"/>
    </source>
</evidence>
<comment type="subcellular location">
    <subcellularLocation>
        <location evidence="2">Cell membrane</location>
        <topology evidence="2">Multi-pass membrane protein</topology>
    </subcellularLocation>
    <subcellularLocation>
        <location evidence="1">Cell projection</location>
        <location evidence="1">Cilium membrane</location>
    </subcellularLocation>
</comment>
<keyword evidence="5 15" id="KW-0812">Transmembrane</keyword>
<dbReference type="Proteomes" id="UP000694844">
    <property type="component" value="Chromosome 5"/>
</dbReference>